<dbReference type="Pfam" id="PF13620">
    <property type="entry name" value="CarboxypepD_reg"/>
    <property type="match status" value="1"/>
</dbReference>
<organism evidence="2 3">
    <name type="scientific">Paenibacillus rhizosphaerae</name>
    <dbReference type="NCBI Taxonomy" id="297318"/>
    <lineage>
        <taxon>Bacteria</taxon>
        <taxon>Bacillati</taxon>
        <taxon>Bacillota</taxon>
        <taxon>Bacilli</taxon>
        <taxon>Bacillales</taxon>
        <taxon>Paenibacillaceae</taxon>
        <taxon>Paenibacillus</taxon>
    </lineage>
</organism>
<dbReference type="InterPro" id="IPR012854">
    <property type="entry name" value="Cu_amine_oxidase-like_N"/>
</dbReference>
<reference evidence="2 3" key="1">
    <citation type="submission" date="2020-08" db="EMBL/GenBank/DDBJ databases">
        <title>Genomic Encyclopedia of Type Strains, Phase III (KMG-III): the genomes of soil and plant-associated and newly described type strains.</title>
        <authorList>
            <person name="Whitman W."/>
        </authorList>
    </citation>
    <scope>NUCLEOTIDE SEQUENCE [LARGE SCALE GENOMIC DNA]</scope>
    <source>
        <strain evidence="2 3">CECT 5831</strain>
    </source>
</reference>
<dbReference type="InterPro" id="IPR036582">
    <property type="entry name" value="Mao_N_sf"/>
</dbReference>
<name>A0A839TT59_9BACL</name>
<dbReference type="AlphaFoldDB" id="A0A839TT59"/>
<dbReference type="Gene3D" id="2.60.40.1120">
    <property type="entry name" value="Carboxypeptidase-like, regulatory domain"/>
    <property type="match status" value="1"/>
</dbReference>
<dbReference type="EMBL" id="JACHXJ010000002">
    <property type="protein sequence ID" value="MBB3128469.1"/>
    <property type="molecule type" value="Genomic_DNA"/>
</dbReference>
<proteinExistence type="predicted"/>
<feature type="domain" description="Copper amine oxidase-like N-terminal" evidence="1">
    <location>
        <begin position="30"/>
        <end position="133"/>
    </location>
</feature>
<dbReference type="Gene3D" id="3.30.457.10">
    <property type="entry name" value="Copper amine oxidase-like, N-terminal domain"/>
    <property type="match status" value="1"/>
</dbReference>
<dbReference type="Pfam" id="PF07833">
    <property type="entry name" value="Cu_amine_oxidN1"/>
    <property type="match status" value="1"/>
</dbReference>
<accession>A0A839TT59</accession>
<dbReference type="RefSeq" id="WP_183582636.1">
    <property type="nucleotide sequence ID" value="NZ_JACHXJ010000002.1"/>
</dbReference>
<dbReference type="SUPFAM" id="SSF55383">
    <property type="entry name" value="Copper amine oxidase, domain N"/>
    <property type="match status" value="1"/>
</dbReference>
<protein>
    <recommendedName>
        <fullName evidence="1">Copper amine oxidase-like N-terminal domain-containing protein</fullName>
    </recommendedName>
</protein>
<evidence type="ECO:0000259" key="1">
    <source>
        <dbReference type="Pfam" id="PF07833"/>
    </source>
</evidence>
<evidence type="ECO:0000313" key="2">
    <source>
        <dbReference type="EMBL" id="MBB3128469.1"/>
    </source>
</evidence>
<sequence>MFMAVVAGFFTFMTFAQQTTHAAAAEVRVVLNGKQLQFEQAEPVIQDGRVLVPFRKIFEALGFQVKWNSSLQQVTGTKAGLEIELTMNSSKATVNGKSVSLDVPPQMNQNSTMVPLRFVSENSGNSVSFSTKGSVSTITIGSSSVGAGSGGPGPAEKATPYVVSGQVVDSSGKPVAGAEVFADNQLLYNSNLTAVTDGNGYYSIELPPLATTWNMGGYYNLSSGDKELQIELESVTDKPFAGNTGAIRNFIMRPETSIGELYIYSDISDYFSESDIILTVTPIVAGKEGKPITTRGYNFPGGFGLQELPAGGTYKITAQYAPEGETPQPALVRVRYTKEYKESTVFTFSSFVAGIERAEIEVKR</sequence>
<gene>
    <name evidence="2" type="ORF">FHS19_003123</name>
</gene>
<comment type="caution">
    <text evidence="2">The sequence shown here is derived from an EMBL/GenBank/DDBJ whole genome shotgun (WGS) entry which is preliminary data.</text>
</comment>
<dbReference type="InterPro" id="IPR008969">
    <property type="entry name" value="CarboxyPept-like_regulatory"/>
</dbReference>
<evidence type="ECO:0000313" key="3">
    <source>
        <dbReference type="Proteomes" id="UP000517523"/>
    </source>
</evidence>
<dbReference type="SUPFAM" id="SSF49464">
    <property type="entry name" value="Carboxypeptidase regulatory domain-like"/>
    <property type="match status" value="1"/>
</dbReference>
<dbReference type="Proteomes" id="UP000517523">
    <property type="component" value="Unassembled WGS sequence"/>
</dbReference>